<evidence type="ECO:0000313" key="4">
    <source>
        <dbReference type="Proteomes" id="UP000199427"/>
    </source>
</evidence>
<dbReference type="PROSITE" id="PS50943">
    <property type="entry name" value="HTH_CROC1"/>
    <property type="match status" value="1"/>
</dbReference>
<keyword evidence="1" id="KW-0802">TPR repeat</keyword>
<dbReference type="InterPro" id="IPR010982">
    <property type="entry name" value="Lambda_DNA-bd_dom_sf"/>
</dbReference>
<dbReference type="SUPFAM" id="SSF48452">
    <property type="entry name" value="TPR-like"/>
    <property type="match status" value="1"/>
</dbReference>
<keyword evidence="4" id="KW-1185">Reference proteome</keyword>
<gene>
    <name evidence="3" type="ORF">SAMN05216362_10848</name>
</gene>
<dbReference type="Proteomes" id="UP000199427">
    <property type="component" value="Unassembled WGS sequence"/>
</dbReference>
<dbReference type="InterPro" id="IPR001387">
    <property type="entry name" value="Cro/C1-type_HTH"/>
</dbReference>
<dbReference type="AlphaFoldDB" id="A0A1H9E474"/>
<feature type="repeat" description="TPR" evidence="1">
    <location>
        <begin position="264"/>
        <end position="297"/>
    </location>
</feature>
<dbReference type="Gene3D" id="1.25.40.10">
    <property type="entry name" value="Tetratricopeptide repeat domain"/>
    <property type="match status" value="1"/>
</dbReference>
<feature type="domain" description="HTH cro/C1-type" evidence="2">
    <location>
        <begin position="12"/>
        <end position="61"/>
    </location>
</feature>
<dbReference type="InterPro" id="IPR011990">
    <property type="entry name" value="TPR-like_helical_dom_sf"/>
</dbReference>
<dbReference type="Pfam" id="PF01381">
    <property type="entry name" value="HTH_3"/>
    <property type="match status" value="1"/>
</dbReference>
<dbReference type="PROSITE" id="PS50005">
    <property type="entry name" value="TPR"/>
    <property type="match status" value="1"/>
</dbReference>
<organism evidence="3 4">
    <name type="scientific">Piscibacillus halophilus</name>
    <dbReference type="NCBI Taxonomy" id="571933"/>
    <lineage>
        <taxon>Bacteria</taxon>
        <taxon>Bacillati</taxon>
        <taxon>Bacillota</taxon>
        <taxon>Bacilli</taxon>
        <taxon>Bacillales</taxon>
        <taxon>Bacillaceae</taxon>
        <taxon>Piscibacillus</taxon>
    </lineage>
</organism>
<dbReference type="GO" id="GO:0003677">
    <property type="term" value="F:DNA binding"/>
    <property type="evidence" value="ECO:0007669"/>
    <property type="project" value="InterPro"/>
</dbReference>
<dbReference type="SMART" id="SM00530">
    <property type="entry name" value="HTH_XRE"/>
    <property type="match status" value="1"/>
</dbReference>
<proteinExistence type="predicted"/>
<evidence type="ECO:0000259" key="2">
    <source>
        <dbReference type="PROSITE" id="PS50943"/>
    </source>
</evidence>
<evidence type="ECO:0000313" key="3">
    <source>
        <dbReference type="EMBL" id="SEQ20063.1"/>
    </source>
</evidence>
<name>A0A1H9E474_9BACI</name>
<dbReference type="Gene3D" id="1.10.260.40">
    <property type="entry name" value="lambda repressor-like DNA-binding domains"/>
    <property type="match status" value="1"/>
</dbReference>
<dbReference type="SMART" id="SM00028">
    <property type="entry name" value="TPR"/>
    <property type="match status" value="3"/>
</dbReference>
<dbReference type="CDD" id="cd00093">
    <property type="entry name" value="HTH_XRE"/>
    <property type="match status" value="1"/>
</dbReference>
<dbReference type="Pfam" id="PF13181">
    <property type="entry name" value="TPR_8"/>
    <property type="match status" value="1"/>
</dbReference>
<evidence type="ECO:0000256" key="1">
    <source>
        <dbReference type="PROSITE-ProRule" id="PRU00339"/>
    </source>
</evidence>
<reference evidence="3 4" key="1">
    <citation type="submission" date="2016-10" db="EMBL/GenBank/DDBJ databases">
        <authorList>
            <person name="de Groot N.N."/>
        </authorList>
    </citation>
    <scope>NUCLEOTIDE SEQUENCE [LARGE SCALE GENOMIC DNA]</scope>
    <source>
        <strain evidence="3 4">DSM 21633</strain>
    </source>
</reference>
<dbReference type="SUPFAM" id="SSF47413">
    <property type="entry name" value="lambda repressor-like DNA-binding domains"/>
    <property type="match status" value="1"/>
</dbReference>
<accession>A0A1H9E474</accession>
<dbReference type="EMBL" id="FOES01000008">
    <property type="protein sequence ID" value="SEQ20063.1"/>
    <property type="molecule type" value="Genomic_DNA"/>
</dbReference>
<dbReference type="OrthoDB" id="252257at2"/>
<dbReference type="InterPro" id="IPR019734">
    <property type="entry name" value="TPR_rpt"/>
</dbReference>
<dbReference type="STRING" id="571933.SAMN05216362_10848"/>
<sequence>MKLDGKLIKWHRNKNRLTQEQLAENICSVTQLSKIENNQIKANDEILVAIAQRLKIPEMKLTNSIEPNHEEMVHQFLTAIHEHDIPNAKKLNKKISELNCDELHYDIEFLCILAQFGYLLMMKELRQADELHELVAEYDEIFEEVDPYSFHKFIGDYLINKGFFIDARSHLLQAKSLIPDHEDPELYILLAVVNSHLENILTSNGYARRALRILQEKLYYSRIIECEIILSSNHTFVNEYNVAKEQLDRLVSLIDQKFDPNSTVKIYFHLSLIHVVSRNFEEAIRLLNKNLELNVNQTELMHSRYLLAHAYYLMREERKAFDLIEKGESIAKEHELNYYLVKFKVLKLIIEEKEKELVEYLTKRAIPFFRLTGQAFDLRYYYQLLGHTLYKMKKYKKAAEIFMAADEQRKRFFGV</sequence>
<protein>
    <submittedName>
        <fullName evidence="3">Tetratricopeptide repeat-containing protein</fullName>
    </submittedName>
</protein>
<dbReference type="RefSeq" id="WP_091773115.1">
    <property type="nucleotide sequence ID" value="NZ_CAESCL010000002.1"/>
</dbReference>